<evidence type="ECO:0000256" key="4">
    <source>
        <dbReference type="ARBA" id="ARBA00022989"/>
    </source>
</evidence>
<dbReference type="GO" id="GO:0017095">
    <property type="term" value="F:heparan sulfate 6-sulfotransferase activity"/>
    <property type="evidence" value="ECO:0007669"/>
    <property type="project" value="TreeGrafter"/>
</dbReference>
<evidence type="ECO:0000256" key="3">
    <source>
        <dbReference type="ARBA" id="ARBA00022692"/>
    </source>
</evidence>
<gene>
    <name evidence="7" type="ORF">QBZ16_005069</name>
</gene>
<protein>
    <recommendedName>
        <fullName evidence="9">Protein-tyrosine sulfotransferase</fullName>
    </recommendedName>
</protein>
<proteinExistence type="predicted"/>
<comment type="caution">
    <text evidence="7">The sequence shown here is derived from an EMBL/GenBank/DDBJ whole genome shotgun (WGS) entry which is preliminary data.</text>
</comment>
<keyword evidence="3" id="KW-0812">Transmembrane</keyword>
<dbReference type="AlphaFoldDB" id="A0AAD9IIP7"/>
<organism evidence="7 8">
    <name type="scientific">Prototheca wickerhamii</name>
    <dbReference type="NCBI Taxonomy" id="3111"/>
    <lineage>
        <taxon>Eukaryota</taxon>
        <taxon>Viridiplantae</taxon>
        <taxon>Chlorophyta</taxon>
        <taxon>core chlorophytes</taxon>
        <taxon>Trebouxiophyceae</taxon>
        <taxon>Chlorellales</taxon>
        <taxon>Chlorellaceae</taxon>
        <taxon>Prototheca</taxon>
    </lineage>
</organism>
<name>A0AAD9IIP7_PROWI</name>
<evidence type="ECO:0000313" key="8">
    <source>
        <dbReference type="Proteomes" id="UP001255856"/>
    </source>
</evidence>
<comment type="subcellular location">
    <subcellularLocation>
        <location evidence="1">Membrane</location>
        <topology evidence="1">Single-pass membrane protein</topology>
    </subcellularLocation>
</comment>
<reference evidence="7" key="1">
    <citation type="submission" date="2021-01" db="EMBL/GenBank/DDBJ databases">
        <authorList>
            <person name="Eckstrom K.M.E."/>
        </authorList>
    </citation>
    <scope>NUCLEOTIDE SEQUENCE</scope>
    <source>
        <strain evidence="7">UVCC 0001</strain>
    </source>
</reference>
<keyword evidence="8" id="KW-1185">Reference proteome</keyword>
<keyword evidence="6" id="KW-0325">Glycoprotein</keyword>
<evidence type="ECO:0008006" key="9">
    <source>
        <dbReference type="Google" id="ProtNLM"/>
    </source>
</evidence>
<dbReference type="PANTHER" id="PTHR12812:SF0">
    <property type="entry name" value="HEPARAN-SULFATE 6-O-SULFOTRANSFERASE"/>
    <property type="match status" value="1"/>
</dbReference>
<evidence type="ECO:0000313" key="7">
    <source>
        <dbReference type="EMBL" id="KAK2076842.1"/>
    </source>
</evidence>
<keyword evidence="2" id="KW-0808">Transferase</keyword>
<dbReference type="Proteomes" id="UP001255856">
    <property type="component" value="Unassembled WGS sequence"/>
</dbReference>
<evidence type="ECO:0000256" key="5">
    <source>
        <dbReference type="ARBA" id="ARBA00023136"/>
    </source>
</evidence>
<dbReference type="PANTHER" id="PTHR12812">
    <property type="entry name" value="HEPARAN SULFATE 6-O-SULFOTRANSFERASE 3"/>
    <property type="match status" value="1"/>
</dbReference>
<keyword evidence="4" id="KW-1133">Transmembrane helix</keyword>
<dbReference type="Gene3D" id="3.40.50.300">
    <property type="entry name" value="P-loop containing nucleotide triphosphate hydrolases"/>
    <property type="match status" value="1"/>
</dbReference>
<dbReference type="InterPro" id="IPR010635">
    <property type="entry name" value="Heparan_SO4-6-sulfoTrfase"/>
</dbReference>
<sequence length="465" mass="51370">MHVPRTAGKTLHQCLLKTAVPPSARCTKAYDEPRLRLNNPSCRLFSSHDDYSLLQDLAGMQPLTVIRDPVERVLSAYEFSVTQAAMGLGAAGDEQLPQDHHLQVETTKVWPWSQLIPWLQADMRRRLALPEDPTLDPYDNALAMPLHEWIEEPLVADLVHNGSLFQLLGATAASRDVQRAERVRRCVRADAEAAAAALSAAEERVESVPAIGTSERLNETAAAFARAIGVSWDSPAYRNVDEWAVSFDPEDGIDLDALLSVPGAGEMSLAAARKRLVKLHRQMVLDAVLAAAKHNPRSIQKALVIEAARGQQAAHADLERVLDEMSALAEAGALTRLGSARGRSVQIMPDEHYRLPEPLGPAFLRCLEGQRGEGPYRQLKLQGFPALHHPITRRSFRFSSAARRGLRQQLLARISELNSGDVRIHQAARQRLHRETERAGGSGLPQHIEPLFGTRVAQNNHRDEL</sequence>
<dbReference type="InterPro" id="IPR027417">
    <property type="entry name" value="P-loop_NTPase"/>
</dbReference>
<accession>A0AAD9IIP7</accession>
<keyword evidence="5" id="KW-0472">Membrane</keyword>
<dbReference type="GO" id="GO:0016020">
    <property type="term" value="C:membrane"/>
    <property type="evidence" value="ECO:0007669"/>
    <property type="project" value="UniProtKB-SubCell"/>
</dbReference>
<evidence type="ECO:0000256" key="2">
    <source>
        <dbReference type="ARBA" id="ARBA00022679"/>
    </source>
</evidence>
<dbReference type="EMBL" id="JASFZW010000008">
    <property type="protein sequence ID" value="KAK2076842.1"/>
    <property type="molecule type" value="Genomic_DNA"/>
</dbReference>
<evidence type="ECO:0000256" key="6">
    <source>
        <dbReference type="ARBA" id="ARBA00023180"/>
    </source>
</evidence>
<evidence type="ECO:0000256" key="1">
    <source>
        <dbReference type="ARBA" id="ARBA00004167"/>
    </source>
</evidence>